<dbReference type="GO" id="GO:0050566">
    <property type="term" value="F:asparaginyl-tRNA synthase (glutamine-hydrolyzing) activity"/>
    <property type="evidence" value="ECO:0007669"/>
    <property type="project" value="UniProtKB-EC"/>
</dbReference>
<dbReference type="PANTHER" id="PTHR46310:SF7">
    <property type="entry name" value="AMIDASE 1"/>
    <property type="match status" value="1"/>
</dbReference>
<sequence length="396" mass="43942">MEIKPTQKGRLGGLKFAVKDVIDVKGYKTGCGNPKWLSQQLISKEHAVCVKRLLANGASCIGKSVLGEFCSGSTGINHFYGMPLNPKAQDRVPGGSSSGSASIVASGEVDFALGTDSAGSVRVPASFCGIYGMRPSHGIISMSGVKIFTPSFDTIGIFSRTMDIIALVFEALIEIPIEKYCGKVTNFYILEDLFDFVPIYQRKIFYQFIYESCEILKLQPTFIKLVDIHIDANKPDIGIGDLFKKILCSEIWATIGSWIKKEKLQFSKTTYVDFSFMENIDKTTLWTAFNRKELYFTKLNELLSLGSLVCIPSSPDVAPFREKFYNKVNEFNYEKLRPLIALSGLGKLPQINIPLEVDTLPPLGISLLSGNNQDNFLIQSIKKIIDGKPSFFLKKT</sequence>
<evidence type="ECO:0000313" key="2">
    <source>
        <dbReference type="EMBL" id="STX81554.1"/>
    </source>
</evidence>
<proteinExistence type="predicted"/>
<feature type="domain" description="Amidase" evidence="1">
    <location>
        <begin position="6"/>
        <end position="174"/>
    </location>
</feature>
<dbReference type="EC" id="6.3.5.-" evidence="2"/>
<accession>A0A378KID5</accession>
<dbReference type="InterPro" id="IPR023631">
    <property type="entry name" value="Amidase_dom"/>
</dbReference>
<reference evidence="2 3" key="1">
    <citation type="submission" date="2018-06" db="EMBL/GenBank/DDBJ databases">
        <authorList>
            <consortium name="Pathogen Informatics"/>
            <person name="Doyle S."/>
        </authorList>
    </citation>
    <scope>NUCLEOTIDE SEQUENCE [LARGE SCALE GENOMIC DNA]</scope>
    <source>
        <strain evidence="2 3">NCTC13316</strain>
    </source>
</reference>
<dbReference type="EMBL" id="UGOD01000006">
    <property type="protein sequence ID" value="STX81554.1"/>
    <property type="molecule type" value="Genomic_DNA"/>
</dbReference>
<dbReference type="PROSITE" id="PS00571">
    <property type="entry name" value="AMIDASES"/>
    <property type="match status" value="1"/>
</dbReference>
<evidence type="ECO:0000313" key="3">
    <source>
        <dbReference type="Proteomes" id="UP000254794"/>
    </source>
</evidence>
<gene>
    <name evidence="2" type="primary">gatA_2</name>
    <name evidence="2" type="ORF">NCTC13316_03427</name>
</gene>
<dbReference type="PANTHER" id="PTHR46310">
    <property type="entry name" value="AMIDASE 1"/>
    <property type="match status" value="1"/>
</dbReference>
<dbReference type="RefSeq" id="WP_115332920.1">
    <property type="nucleotide sequence ID" value="NZ_CAAAHP010000008.1"/>
</dbReference>
<protein>
    <submittedName>
        <fullName evidence="2">Aspartyl/glutamyl-tRNA amidotransferase subunit A</fullName>
        <ecNumber evidence="2">6.3.5.-</ecNumber>
        <ecNumber evidence="2">6.3.5.6</ecNumber>
    </submittedName>
</protein>
<dbReference type="GO" id="GO:0016740">
    <property type="term" value="F:transferase activity"/>
    <property type="evidence" value="ECO:0007669"/>
    <property type="project" value="UniProtKB-KW"/>
</dbReference>
<dbReference type="Gene3D" id="3.90.1300.10">
    <property type="entry name" value="Amidase signature (AS) domain"/>
    <property type="match status" value="1"/>
</dbReference>
<dbReference type="InterPro" id="IPR036928">
    <property type="entry name" value="AS_sf"/>
</dbReference>
<evidence type="ECO:0000259" key="1">
    <source>
        <dbReference type="Pfam" id="PF01425"/>
    </source>
</evidence>
<keyword evidence="2" id="KW-0808">Transferase</keyword>
<name>A0A378KID5_9GAMM</name>
<dbReference type="InterPro" id="IPR020556">
    <property type="entry name" value="Amidase_CS"/>
</dbReference>
<dbReference type="SUPFAM" id="SSF75304">
    <property type="entry name" value="Amidase signature (AS) enzymes"/>
    <property type="match status" value="1"/>
</dbReference>
<dbReference type="EC" id="6.3.5.6" evidence="2"/>
<dbReference type="AlphaFoldDB" id="A0A378KID5"/>
<dbReference type="Proteomes" id="UP000254794">
    <property type="component" value="Unassembled WGS sequence"/>
</dbReference>
<organism evidence="2 3">
    <name type="scientific">Legionella busanensis</name>
    <dbReference type="NCBI Taxonomy" id="190655"/>
    <lineage>
        <taxon>Bacteria</taxon>
        <taxon>Pseudomonadati</taxon>
        <taxon>Pseudomonadota</taxon>
        <taxon>Gammaproteobacteria</taxon>
        <taxon>Legionellales</taxon>
        <taxon>Legionellaceae</taxon>
        <taxon>Legionella</taxon>
    </lineage>
</organism>
<keyword evidence="3" id="KW-1185">Reference proteome</keyword>
<dbReference type="OrthoDB" id="8872210at2"/>
<dbReference type="Pfam" id="PF01425">
    <property type="entry name" value="Amidase"/>
    <property type="match status" value="1"/>
</dbReference>
<keyword evidence="2" id="KW-0436">Ligase</keyword>